<dbReference type="AlphaFoldDB" id="A0A6F9XNX9"/>
<proteinExistence type="inferred from homology"/>
<dbReference type="InterPro" id="IPR050921">
    <property type="entry name" value="T4SS_GSP_E_ATPase"/>
</dbReference>
<dbReference type="Gene3D" id="3.30.450.380">
    <property type="match status" value="1"/>
</dbReference>
<comment type="caution">
    <text evidence="4">The sequence shown here is derived from an EMBL/GenBank/DDBJ whole genome shotgun (WGS) entry which is preliminary data.</text>
</comment>
<protein>
    <recommendedName>
        <fullName evidence="3">Bacterial type II secretion system protein E domain-containing protein</fullName>
    </recommendedName>
</protein>
<name>A0A6F9XNX9_9LACO</name>
<dbReference type="GO" id="GO:0016887">
    <property type="term" value="F:ATP hydrolysis activity"/>
    <property type="evidence" value="ECO:0007669"/>
    <property type="project" value="InterPro"/>
</dbReference>
<sequence>MLNNGKASIPKKSVSNRTSDKKGIQTKSKAIQKKKPVNKFNTSMQVSVATNVLSEIRELLVNQPYAGMFLKALGPKGDLTDLITTLETDPHFKKFDCFGSHERAILYANDLAGLGLIESLLARQKEPITDIGFNSTGFLTIETTEKKYVYGNQPGQPKITRKAIEALIFRLAQQEGSTGKSFTATNPLFNGSKVLGDGGSMYYLRVSANHEVVAPEGITMSIRVSRPRLAITKQNFNFSAPFNDKVNTWNFLALLVQSHCNILLSAETGAGKTEFQKMLIGFISTEDRIITVEDTVEMHLTKLYPKKDIFSWLTNENVSVTDLIKQALRNNPKWLIIAETRGSEAYEMFQGVKSDHCIITTLHAASNLAVPSRFTGMASMGYNINEEKTERDFLRYMHIGIHLTKQFVPLGNGRSRIMRYVDEIAEFVPESSKYPDGINVLLKQHIGRDGMRSCWLGAPSEKLKDQIFRQTDINLDKMRSDGRTMGEYLWPSDIYTKDKPLKEKVY</sequence>
<dbReference type="Pfam" id="PF00437">
    <property type="entry name" value="T2SSE"/>
    <property type="match status" value="1"/>
</dbReference>
<accession>A0A6F9XNX9</accession>
<dbReference type="CDD" id="cd01130">
    <property type="entry name" value="VirB11-like_ATPase"/>
    <property type="match status" value="1"/>
</dbReference>
<evidence type="ECO:0000256" key="2">
    <source>
        <dbReference type="SAM" id="MobiDB-lite"/>
    </source>
</evidence>
<dbReference type="EMBL" id="BLAM01000191">
    <property type="protein sequence ID" value="GET06949.1"/>
    <property type="molecule type" value="Genomic_DNA"/>
</dbReference>
<evidence type="ECO:0000256" key="1">
    <source>
        <dbReference type="ARBA" id="ARBA00006611"/>
    </source>
</evidence>
<comment type="similarity">
    <text evidence="1">Belongs to the GSP E family.</text>
</comment>
<evidence type="ECO:0000259" key="3">
    <source>
        <dbReference type="Pfam" id="PF00437"/>
    </source>
</evidence>
<dbReference type="InterPro" id="IPR001482">
    <property type="entry name" value="T2SS/T4SS_dom"/>
</dbReference>
<evidence type="ECO:0000313" key="4">
    <source>
        <dbReference type="EMBL" id="GET06949.1"/>
    </source>
</evidence>
<dbReference type="SUPFAM" id="SSF52540">
    <property type="entry name" value="P-loop containing nucleoside triphosphate hydrolases"/>
    <property type="match status" value="1"/>
</dbReference>
<organism evidence="4">
    <name type="scientific">Ligilactobacillus agilis</name>
    <dbReference type="NCBI Taxonomy" id="1601"/>
    <lineage>
        <taxon>Bacteria</taxon>
        <taxon>Bacillati</taxon>
        <taxon>Bacillota</taxon>
        <taxon>Bacilli</taxon>
        <taxon>Lactobacillales</taxon>
        <taxon>Lactobacillaceae</taxon>
        <taxon>Ligilactobacillus</taxon>
    </lineage>
</organism>
<feature type="region of interest" description="Disordered" evidence="2">
    <location>
        <begin position="1"/>
        <end position="32"/>
    </location>
</feature>
<reference evidence="4" key="1">
    <citation type="submission" date="2019-10" db="EMBL/GenBank/DDBJ databases">
        <title>Lactobacillus agilis SY212 Whole Genome Sequencing Project.</title>
        <authorList>
            <person name="Suzuki S."/>
            <person name="Endo A."/>
            <person name="Maeno S."/>
            <person name="Shiwa Y."/>
            <person name="Matsutani M."/>
            <person name="Kajikawa A."/>
        </authorList>
    </citation>
    <scope>NUCLEOTIDE SEQUENCE</scope>
    <source>
        <strain evidence="4">SY212</strain>
    </source>
</reference>
<gene>
    <name evidence="4" type="ORF">SY212_19790</name>
</gene>
<dbReference type="RefSeq" id="WP_172585140.1">
    <property type="nucleotide sequence ID" value="NZ_BLAM01000191.1"/>
</dbReference>
<dbReference type="PANTHER" id="PTHR30486:SF6">
    <property type="entry name" value="TYPE IV PILUS RETRACTATION ATPASE PILT"/>
    <property type="match status" value="1"/>
</dbReference>
<dbReference type="PANTHER" id="PTHR30486">
    <property type="entry name" value="TWITCHING MOTILITY PROTEIN PILT"/>
    <property type="match status" value="1"/>
</dbReference>
<dbReference type="Gene3D" id="3.40.50.300">
    <property type="entry name" value="P-loop containing nucleotide triphosphate hydrolases"/>
    <property type="match status" value="1"/>
</dbReference>
<feature type="domain" description="Bacterial type II secretion system protein E" evidence="3">
    <location>
        <begin position="237"/>
        <end position="385"/>
    </location>
</feature>
<dbReference type="Proteomes" id="UP000494265">
    <property type="component" value="Unassembled WGS sequence"/>
</dbReference>
<dbReference type="InterPro" id="IPR027417">
    <property type="entry name" value="P-loop_NTPase"/>
</dbReference>